<keyword evidence="3" id="KW-1185">Reference proteome</keyword>
<evidence type="ECO:0000259" key="1">
    <source>
        <dbReference type="Pfam" id="PF07159"/>
    </source>
</evidence>
<dbReference type="OMA" id="HKESFFY"/>
<dbReference type="InterPro" id="IPR009828">
    <property type="entry name" value="CYRIA/CYRIB_Rac1-bd"/>
</dbReference>
<dbReference type="AlphaFoldDB" id="A0A0D3K7D3"/>
<dbReference type="EnsemblProtists" id="EOD31668">
    <property type="protein sequence ID" value="EOD31668"/>
    <property type="gene ID" value="EMIHUDRAFT_468153"/>
</dbReference>
<dbReference type="PRINTS" id="PR01698">
    <property type="entry name" value="CYTOFMRPINTP"/>
</dbReference>
<accession>A0A0D3K7D3</accession>
<feature type="domain" description="CYRIA/CYRIB Rac1 binding" evidence="1">
    <location>
        <begin position="107"/>
        <end position="231"/>
    </location>
</feature>
<organism evidence="2 3">
    <name type="scientific">Emiliania huxleyi (strain CCMP1516)</name>
    <dbReference type="NCBI Taxonomy" id="280463"/>
    <lineage>
        <taxon>Eukaryota</taxon>
        <taxon>Haptista</taxon>
        <taxon>Haptophyta</taxon>
        <taxon>Prymnesiophyceae</taxon>
        <taxon>Isochrysidales</taxon>
        <taxon>Noelaerhabdaceae</taxon>
        <taxon>Emiliania</taxon>
    </lineage>
</organism>
<dbReference type="Proteomes" id="UP000013827">
    <property type="component" value="Unassembled WGS sequence"/>
</dbReference>
<dbReference type="PANTHER" id="PTHR12195">
    <property type="entry name" value="CYTOPLASMIC FMR1-INTERACTING PROTEIN-RELATED"/>
    <property type="match status" value="1"/>
</dbReference>
<reference evidence="2" key="2">
    <citation type="submission" date="2024-10" db="UniProtKB">
        <authorList>
            <consortium name="EnsemblProtists"/>
        </authorList>
    </citation>
    <scope>IDENTIFICATION</scope>
</reference>
<dbReference type="STRING" id="2903.R1D892"/>
<dbReference type="GO" id="GO:0031267">
    <property type="term" value="F:small GTPase binding"/>
    <property type="evidence" value="ECO:0007669"/>
    <property type="project" value="InterPro"/>
</dbReference>
<dbReference type="PIRSF" id="PIRSF008153">
    <property type="entry name" value="FMR1_interacting"/>
    <property type="match status" value="1"/>
</dbReference>
<dbReference type="RefSeq" id="XP_005784097.1">
    <property type="nucleotide sequence ID" value="XM_005784040.1"/>
</dbReference>
<name>A0A0D3K7D3_EMIH1</name>
<dbReference type="Pfam" id="PF05994">
    <property type="entry name" value="FragX_IP"/>
    <property type="match status" value="2"/>
</dbReference>
<protein>
    <recommendedName>
        <fullName evidence="1">CYRIA/CYRIB Rac1 binding domain-containing protein</fullName>
    </recommendedName>
</protein>
<evidence type="ECO:0000313" key="2">
    <source>
        <dbReference type="EnsemblProtists" id="EOD31668"/>
    </source>
</evidence>
<evidence type="ECO:0000313" key="3">
    <source>
        <dbReference type="Proteomes" id="UP000013827"/>
    </source>
</evidence>
<dbReference type="KEGG" id="ehx:EMIHUDRAFT_468153"/>
<sequence length="1136" mass="122877">MAAAISTNEQLASLQRDFAPHLELQPPTERVACSLRPRANPTNYSDRKAFDPTGVLSADEATGMAELEALEARGLELCSALYTYRSIARALPTAGGDDENKRAMYLTSFEVLHPHVQRVKELMYYKDDAVAKFCASLALCTGPGSDGLLLSLSLSRRLLLALSRVFDVVAVLDSIKDTKACLSNDLSVYKRAFAHCRADVTNADAIFNSNNALQLFLAEKGPLLSALKAARPRHLPRHALLPLPRPLRHPPNAFLSRKLRRDRLGRLFKVSPVVPLYGDMHANLPLILRRCPNFSPAAAAELLPHSRREMESLTGSYDVVAAAGSLRSLVVDYTASLPALLRRAEAVGGRRLGRDERGALARAVYEQAPPADGQVLRGCRYMAAVHSRLSELVARGGVHGVSSHRLLCTRASPNSSRGSDQRAFVHGALGPTTRKAVKHDKPLKKALLGLRGLAADFPSREARAEGMDEAVLKSKEFKAGDHAHDFPPRAAPPAMTQLWLLRSAVRALSDDRSLFAQKSSLLAEPDLSREVAKEMRSFYVQSAHFEPLLQLSATALSDVSFLWTREFYLELCDVQFPTSMSLPWVLTEHVLRQRNTPLMPLLLAPLGVYAEIEGELALVFEQALFTLSEQVLFTLSEQVFAHCKTRASLMLLDPARLGGIAAADDGAAQALGRNWYAPLLAERTLVLLGRPIDLAAQLTVRMGAMLRSSVDVAISRFESKELLAVVELQAALRACRLTHVLLREGLPDLDEFEEVLAEANEAVGFLSFSSRILDKATRDAIDDLLPNCAYRQDAVLFDRPPPTAFTPPPERDKAPRSTPPHLLFGTSPLNAEYAMLAAAAGTGFGPRHAEALLEVLGEAGMQALSRALSEHLAALLPHSLSSYVLALQEALPAEIKQPSHVYGAAGCLGYYEAKLLDLRGYEELHSGVLHTFRRLGNGVALVRLLEAALGTRSTFALGQLPVEGGQPPLVAAATAVAAAWGQQAADSDMVLMAEQLAGVCAPARSSASLLLPLLARLSAELAPLKASWLGEGATALHRVWSAVQFLFCTAEHAPGLDNAALFGDGVSLAGCLVLHMLGQRHAFDLHAFNAHVLAVHLAGGAPADATLDRYLTRVALLKRANEAAFAMLEALGCEKR</sequence>
<reference evidence="3" key="1">
    <citation type="journal article" date="2013" name="Nature">
        <title>Pan genome of the phytoplankton Emiliania underpins its global distribution.</title>
        <authorList>
            <person name="Read B.A."/>
            <person name="Kegel J."/>
            <person name="Klute M.J."/>
            <person name="Kuo A."/>
            <person name="Lefebvre S.C."/>
            <person name="Maumus F."/>
            <person name="Mayer C."/>
            <person name="Miller J."/>
            <person name="Monier A."/>
            <person name="Salamov A."/>
            <person name="Young J."/>
            <person name="Aguilar M."/>
            <person name="Claverie J.M."/>
            <person name="Frickenhaus S."/>
            <person name="Gonzalez K."/>
            <person name="Herman E.K."/>
            <person name="Lin Y.C."/>
            <person name="Napier J."/>
            <person name="Ogata H."/>
            <person name="Sarno A.F."/>
            <person name="Shmutz J."/>
            <person name="Schroeder D."/>
            <person name="de Vargas C."/>
            <person name="Verret F."/>
            <person name="von Dassow P."/>
            <person name="Valentin K."/>
            <person name="Van de Peer Y."/>
            <person name="Wheeler G."/>
            <person name="Dacks J.B."/>
            <person name="Delwiche C.F."/>
            <person name="Dyhrman S.T."/>
            <person name="Glockner G."/>
            <person name="John U."/>
            <person name="Richards T."/>
            <person name="Worden A.Z."/>
            <person name="Zhang X."/>
            <person name="Grigoriev I.V."/>
            <person name="Allen A.E."/>
            <person name="Bidle K."/>
            <person name="Borodovsky M."/>
            <person name="Bowler C."/>
            <person name="Brownlee C."/>
            <person name="Cock J.M."/>
            <person name="Elias M."/>
            <person name="Gladyshev V.N."/>
            <person name="Groth M."/>
            <person name="Guda C."/>
            <person name="Hadaegh A."/>
            <person name="Iglesias-Rodriguez M.D."/>
            <person name="Jenkins J."/>
            <person name="Jones B.M."/>
            <person name="Lawson T."/>
            <person name="Leese F."/>
            <person name="Lindquist E."/>
            <person name="Lobanov A."/>
            <person name="Lomsadze A."/>
            <person name="Malik S.B."/>
            <person name="Marsh M.E."/>
            <person name="Mackinder L."/>
            <person name="Mock T."/>
            <person name="Mueller-Roeber B."/>
            <person name="Pagarete A."/>
            <person name="Parker M."/>
            <person name="Probert I."/>
            <person name="Quesneville H."/>
            <person name="Raines C."/>
            <person name="Rensing S.A."/>
            <person name="Riano-Pachon D.M."/>
            <person name="Richier S."/>
            <person name="Rokitta S."/>
            <person name="Shiraiwa Y."/>
            <person name="Soanes D.M."/>
            <person name="van der Giezen M."/>
            <person name="Wahlund T.M."/>
            <person name="Williams B."/>
            <person name="Wilson W."/>
            <person name="Wolfe G."/>
            <person name="Wurch L.L."/>
        </authorList>
    </citation>
    <scope>NUCLEOTIDE SEQUENCE</scope>
</reference>
<dbReference type="GO" id="GO:0030833">
    <property type="term" value="P:regulation of actin filament polymerization"/>
    <property type="evidence" value="ECO:0007669"/>
    <property type="project" value="InterPro"/>
</dbReference>
<dbReference type="PaxDb" id="2903-EOD31668"/>
<dbReference type="eggNOG" id="KOG3534">
    <property type="taxonomic scope" value="Eukaryota"/>
</dbReference>
<dbReference type="InterPro" id="IPR008081">
    <property type="entry name" value="Cytoplasmic_FMR1-int"/>
</dbReference>
<dbReference type="Pfam" id="PF07159">
    <property type="entry name" value="CYRIA-B_Rac1-bd"/>
    <property type="match status" value="1"/>
</dbReference>
<dbReference type="GeneID" id="17276942"/>
<proteinExistence type="predicted"/>
<dbReference type="GO" id="GO:0005737">
    <property type="term" value="C:cytoplasm"/>
    <property type="evidence" value="ECO:0007669"/>
    <property type="project" value="UniProtKB-ARBA"/>
</dbReference>
<dbReference type="HOGENOM" id="CLU_002688_2_1_1"/>